<dbReference type="Proteomes" id="UP001522662">
    <property type="component" value="Unassembled WGS sequence"/>
</dbReference>
<comment type="caution">
    <text evidence="1">The sequence shown here is derived from an EMBL/GenBank/DDBJ whole genome shotgun (WGS) entry which is preliminary data.</text>
</comment>
<evidence type="ECO:0000313" key="1">
    <source>
        <dbReference type="EMBL" id="MCJ8238726.1"/>
    </source>
</evidence>
<protein>
    <submittedName>
        <fullName evidence="1">Uncharacterized protein</fullName>
    </submittedName>
</protein>
<geneLocation type="plasmid" evidence="1">
    <name>unnamed</name>
</geneLocation>
<reference evidence="1 2" key="1">
    <citation type="submission" date="2022-03" db="EMBL/GenBank/DDBJ databases">
        <title>Rhizobium SSM4.3 sp. nov., isolated from Sediment (Gouqi Island).</title>
        <authorList>
            <person name="Chen G."/>
        </authorList>
    </citation>
    <scope>NUCLEOTIDE SEQUENCE [LARGE SCALE GENOMIC DNA]</scope>
    <source>
        <strain evidence="1 2">SSM4.3</strain>
        <plasmid evidence="1">unnamed</plasmid>
    </source>
</reference>
<name>A0ABT0D025_9HYPH</name>
<dbReference type="EMBL" id="JALAYX010000002">
    <property type="protein sequence ID" value="MCJ8238726.1"/>
    <property type="molecule type" value="Genomic_DNA"/>
</dbReference>
<accession>A0ABT0D025</accession>
<keyword evidence="2" id="KW-1185">Reference proteome</keyword>
<proteinExistence type="predicted"/>
<dbReference type="RefSeq" id="WP_245136521.1">
    <property type="nucleotide sequence ID" value="NZ_CP128477.1"/>
</dbReference>
<organism evidence="1 2">
    <name type="scientific">Peteryoungia algae</name>
    <dbReference type="NCBI Taxonomy" id="2919917"/>
    <lineage>
        <taxon>Bacteria</taxon>
        <taxon>Pseudomonadati</taxon>
        <taxon>Pseudomonadota</taxon>
        <taxon>Alphaproteobacteria</taxon>
        <taxon>Hyphomicrobiales</taxon>
        <taxon>Rhizobiaceae</taxon>
        <taxon>Peteryoungia</taxon>
    </lineage>
</organism>
<keyword evidence="1" id="KW-0614">Plasmid</keyword>
<gene>
    <name evidence="1" type="ORF">MKJ03_10325</name>
</gene>
<evidence type="ECO:0000313" key="2">
    <source>
        <dbReference type="Proteomes" id="UP001522662"/>
    </source>
</evidence>
<sequence length="121" mass="13752">MRRLISTARSDHHALEFQADLPLDIAERRLGRLQLWMPRPEPLGQAAHIGRKARILIAEISERSRRRRVTDENIIDVEPGHGVELRLGLDDLLLCGNEQVVERLQTLVGDLVTTHGEEIVL</sequence>